<evidence type="ECO:0000313" key="1">
    <source>
        <dbReference type="EMBL" id="MED6236280.1"/>
    </source>
</evidence>
<proteinExistence type="predicted"/>
<name>A0ABU7AFS4_9TELE</name>
<gene>
    <name evidence="1" type="ORF">ATANTOWER_006947</name>
</gene>
<dbReference type="EMBL" id="JAHUTI010011630">
    <property type="protein sequence ID" value="MED6236280.1"/>
    <property type="molecule type" value="Genomic_DNA"/>
</dbReference>
<reference evidence="1 2" key="1">
    <citation type="submission" date="2021-07" db="EMBL/GenBank/DDBJ databases">
        <authorList>
            <person name="Palmer J.M."/>
        </authorList>
    </citation>
    <scope>NUCLEOTIDE SEQUENCE [LARGE SCALE GENOMIC DNA]</scope>
    <source>
        <strain evidence="1 2">AT_MEX2019</strain>
        <tissue evidence="1">Muscle</tissue>
    </source>
</reference>
<evidence type="ECO:0000313" key="2">
    <source>
        <dbReference type="Proteomes" id="UP001345963"/>
    </source>
</evidence>
<dbReference type="Proteomes" id="UP001345963">
    <property type="component" value="Unassembled WGS sequence"/>
</dbReference>
<protein>
    <submittedName>
        <fullName evidence="1">Uncharacterized protein</fullName>
    </submittedName>
</protein>
<keyword evidence="2" id="KW-1185">Reference proteome</keyword>
<organism evidence="1 2">
    <name type="scientific">Ataeniobius toweri</name>
    <dbReference type="NCBI Taxonomy" id="208326"/>
    <lineage>
        <taxon>Eukaryota</taxon>
        <taxon>Metazoa</taxon>
        <taxon>Chordata</taxon>
        <taxon>Craniata</taxon>
        <taxon>Vertebrata</taxon>
        <taxon>Euteleostomi</taxon>
        <taxon>Actinopterygii</taxon>
        <taxon>Neopterygii</taxon>
        <taxon>Teleostei</taxon>
        <taxon>Neoteleostei</taxon>
        <taxon>Acanthomorphata</taxon>
        <taxon>Ovalentaria</taxon>
        <taxon>Atherinomorphae</taxon>
        <taxon>Cyprinodontiformes</taxon>
        <taxon>Goodeidae</taxon>
        <taxon>Ataeniobius</taxon>
    </lineage>
</organism>
<comment type="caution">
    <text evidence="1">The sequence shown here is derived from an EMBL/GenBank/DDBJ whole genome shotgun (WGS) entry which is preliminary data.</text>
</comment>
<accession>A0ABU7AFS4</accession>
<sequence>MKGLFHILSTHVWSILCNPALGIRLRTPHLGFFITSRVLESRIPVSLRPKKFCISLTFSSMGDADLILRVGPLLSLPSRLRV</sequence>